<gene>
    <name evidence="1" type="ORF">AWN68_11555</name>
</gene>
<dbReference type="Proteomes" id="UP000075615">
    <property type="component" value="Unassembled WGS sequence"/>
</dbReference>
<accession>A0A150X0Z2</accession>
<keyword evidence="2" id="KW-1185">Reference proteome</keyword>
<dbReference type="RefSeq" id="WP_068418804.1">
    <property type="nucleotide sequence ID" value="NZ_LRDB01000051.1"/>
</dbReference>
<evidence type="ECO:0000313" key="2">
    <source>
        <dbReference type="Proteomes" id="UP000075615"/>
    </source>
</evidence>
<organism evidence="1 2">
    <name type="scientific">Roseivirga echinicomitans</name>
    <dbReference type="NCBI Taxonomy" id="296218"/>
    <lineage>
        <taxon>Bacteria</taxon>
        <taxon>Pseudomonadati</taxon>
        <taxon>Bacteroidota</taxon>
        <taxon>Cytophagia</taxon>
        <taxon>Cytophagales</taxon>
        <taxon>Roseivirgaceae</taxon>
        <taxon>Roseivirga</taxon>
    </lineage>
</organism>
<proteinExistence type="predicted"/>
<dbReference type="EMBL" id="LRDB01000051">
    <property type="protein sequence ID" value="KYG72393.1"/>
    <property type="molecule type" value="Genomic_DNA"/>
</dbReference>
<name>A0A150X0Z2_9BACT</name>
<sequence length="260" mass="30297">MDSAVHEALQYDNNLKELKGYFDRSPFTEITFDNSSKLTVMMDSGYTHNITTKFWRILQSLGDVKADKSHIQKSSYNLEVFTNQCLGCTDMIATWTNHFLQLGLKGSNLSIHKSNFIDKVKQSLETDGFNAELDKWYEWTLKNLYPYRNIIHHMGELSGAVQLNNKYKVIDNLVPSEGKWDFEQIRNDLREYPSHTAWKIVTNKDDLPNFITGHKGDTHKYTPISEFCEDWKDKVFEIITLFVKLVNTKRSSKKVLQQPQ</sequence>
<comment type="caution">
    <text evidence="1">The sequence shown here is derived from an EMBL/GenBank/DDBJ whole genome shotgun (WGS) entry which is preliminary data.</text>
</comment>
<reference evidence="1 2" key="1">
    <citation type="submission" date="2016-01" db="EMBL/GenBank/DDBJ databases">
        <title>Genome sequencing of Roseivirga echinicomitans KMM 6058.</title>
        <authorList>
            <person name="Selvaratnam C."/>
            <person name="Thevarajoo S."/>
            <person name="Goh K.M."/>
            <person name="Ee R."/>
            <person name="Chan K.-G."/>
            <person name="Chong C.S."/>
        </authorList>
    </citation>
    <scope>NUCLEOTIDE SEQUENCE [LARGE SCALE GENOMIC DNA]</scope>
    <source>
        <strain evidence="1 2">KMM 6058</strain>
    </source>
</reference>
<protein>
    <submittedName>
        <fullName evidence="1">Uncharacterized protein</fullName>
    </submittedName>
</protein>
<evidence type="ECO:0000313" key="1">
    <source>
        <dbReference type="EMBL" id="KYG72393.1"/>
    </source>
</evidence>
<dbReference type="AlphaFoldDB" id="A0A150X0Z2"/>